<protein>
    <recommendedName>
        <fullName evidence="4">Meckelin</fullName>
    </recommendedName>
</protein>
<feature type="transmembrane region" description="Helical" evidence="1">
    <location>
        <begin position="664"/>
        <end position="685"/>
    </location>
</feature>
<dbReference type="GO" id="GO:0060271">
    <property type="term" value="P:cilium assembly"/>
    <property type="evidence" value="ECO:0007669"/>
    <property type="project" value="InterPro"/>
</dbReference>
<evidence type="ECO:0000313" key="2">
    <source>
        <dbReference type="EMBL" id="TKR68235.1"/>
    </source>
</evidence>
<keyword evidence="1" id="KW-0472">Membrane</keyword>
<dbReference type="PANTHER" id="PTHR21274">
    <property type="entry name" value="MECKELIN"/>
    <property type="match status" value="1"/>
</dbReference>
<keyword evidence="1" id="KW-1133">Transmembrane helix</keyword>
<gene>
    <name evidence="2" type="ORF">L596_024244</name>
</gene>
<sequence length="929" mass="105897">MTLQRPPRSRSLHGNMRLLKTIFSSPLTCHLLHTMIHPIFLICILVPFAISEDKDEIRKKIPFQTPRDCSSNRYFDPTKLKCVACSNGTIPATDRLGCECPAGFFPEKWVEGITKVCAACSGRAESNKSTIPGCVGDCSAEEGQKCPRCATPECYCESKNHPCVSGQPTAHVEWSDGSTVNSDYIVQNRARAKELCARDVTRECHHLANMCVLQNFVRFKETTCDDLKEAGAKMSFPELTKRWIEFDNPDGIDKEYNFIAGAKESRIELFASVFSLNGTFLGLESVSDSTILQLCPVERETKRGAFLMGRRYRESCELRMDEIRERYPETLFFELWLRFRKTDGQQYLLLIPILNENIRNDGEFANRKGQGETKWVLARRLFLVDSATKNDSLRVASAVELSIRFHEVQDDRILPPFVRVRYETLDEPNQAVKVEFSTQYWVEGGRYEKNLEIAMSVLCSVSVFWAAIRAYSWGRRSGKALVDVSCIVKLVLYAAEILSDVFLLVISIMAIWIVFAYKKQQHITFIMPTNSQEFSFVAYLIAALSLKTVALLHRNIHIALTETFFIDWERSRLVAEVSDASTQISRDLKVPTRYTVPPVIWRTYMVANEWNELQQYRKTSTAFQLFAVLFVLQFLHFEEWAVVHPGFSLEVQPEQFVSSRFSRFAVNFLVFLVIGFVQWTFNVLIFERIVTDPFHNFIDLCSVANVSVLALTHPLYGYYIHGRSVHGRADTGMLEMNEFLQREANNLVGQRGLESGAELQTFSVSLPRTFRESYDKILAAHRQAPTETRLTGIDKTTVQMVEQVKSHAEMNEFLVDMLSHTNAEVDFVVTDAKFIENVLDLELGDTTKVGNFVRDPSEVAFSRAFVHGNEWVHLSFELILFCLADLIFDSRVLAAFATFVASSLVAGIISVFFTNNLVKSSLVDHRFLF</sequence>
<comment type="caution">
    <text evidence="2">The sequence shown here is derived from an EMBL/GenBank/DDBJ whole genome shotgun (WGS) entry which is preliminary data.</text>
</comment>
<dbReference type="PANTHER" id="PTHR21274:SF0">
    <property type="entry name" value="MECKELIN"/>
    <property type="match status" value="1"/>
</dbReference>
<dbReference type="Proteomes" id="UP000298663">
    <property type="component" value="Unassembled WGS sequence"/>
</dbReference>
<dbReference type="AlphaFoldDB" id="A0A4V5ZZV5"/>
<reference evidence="2 3" key="2">
    <citation type="journal article" date="2019" name="G3 (Bethesda)">
        <title>Hybrid Assembly of the Genome of the Entomopathogenic Nematode Steinernema carpocapsae Identifies the X-Chromosome.</title>
        <authorList>
            <person name="Serra L."/>
            <person name="Macchietto M."/>
            <person name="Macias-Munoz A."/>
            <person name="McGill C.J."/>
            <person name="Rodriguez I.M."/>
            <person name="Rodriguez B."/>
            <person name="Murad R."/>
            <person name="Mortazavi A."/>
        </authorList>
    </citation>
    <scope>NUCLEOTIDE SEQUENCE [LARGE SCALE GENOMIC DNA]</scope>
    <source>
        <strain evidence="2 3">ALL</strain>
    </source>
</reference>
<accession>A0A4V5ZZV5</accession>
<dbReference type="Pfam" id="PF09773">
    <property type="entry name" value="Meckelin"/>
    <property type="match status" value="1"/>
</dbReference>
<proteinExistence type="predicted"/>
<keyword evidence="1" id="KW-0812">Transmembrane</keyword>
<evidence type="ECO:0000313" key="3">
    <source>
        <dbReference type="Proteomes" id="UP000298663"/>
    </source>
</evidence>
<feature type="transmembrane region" description="Helical" evidence="1">
    <location>
        <begin position="453"/>
        <end position="471"/>
    </location>
</feature>
<dbReference type="GO" id="GO:0036038">
    <property type="term" value="C:MKS complex"/>
    <property type="evidence" value="ECO:0007669"/>
    <property type="project" value="InterPro"/>
</dbReference>
<evidence type="ECO:0000256" key="1">
    <source>
        <dbReference type="SAM" id="Phobius"/>
    </source>
</evidence>
<name>A0A4V5ZZV5_STECR</name>
<feature type="transmembrane region" description="Helical" evidence="1">
    <location>
        <begin position="491"/>
        <end position="515"/>
    </location>
</feature>
<dbReference type="EMBL" id="AZBU02000008">
    <property type="protein sequence ID" value="TKR68235.1"/>
    <property type="molecule type" value="Genomic_DNA"/>
</dbReference>
<evidence type="ECO:0008006" key="4">
    <source>
        <dbReference type="Google" id="ProtNLM"/>
    </source>
</evidence>
<reference evidence="2 3" key="1">
    <citation type="journal article" date="2015" name="Genome Biol.">
        <title>Comparative genomics of Steinernema reveals deeply conserved gene regulatory networks.</title>
        <authorList>
            <person name="Dillman A.R."/>
            <person name="Macchietto M."/>
            <person name="Porter C.F."/>
            <person name="Rogers A."/>
            <person name="Williams B."/>
            <person name="Antoshechkin I."/>
            <person name="Lee M.M."/>
            <person name="Goodwin Z."/>
            <person name="Lu X."/>
            <person name="Lewis E.E."/>
            <person name="Goodrich-Blair H."/>
            <person name="Stock S.P."/>
            <person name="Adams B.J."/>
            <person name="Sternberg P.W."/>
            <person name="Mortazavi A."/>
        </authorList>
    </citation>
    <scope>NUCLEOTIDE SEQUENCE [LARGE SCALE GENOMIC DNA]</scope>
    <source>
        <strain evidence="2 3">ALL</strain>
    </source>
</reference>
<dbReference type="OrthoDB" id="419138at2759"/>
<organism evidence="2 3">
    <name type="scientific">Steinernema carpocapsae</name>
    <name type="common">Entomopathogenic nematode</name>
    <dbReference type="NCBI Taxonomy" id="34508"/>
    <lineage>
        <taxon>Eukaryota</taxon>
        <taxon>Metazoa</taxon>
        <taxon>Ecdysozoa</taxon>
        <taxon>Nematoda</taxon>
        <taxon>Chromadorea</taxon>
        <taxon>Rhabditida</taxon>
        <taxon>Tylenchina</taxon>
        <taxon>Panagrolaimomorpha</taxon>
        <taxon>Strongyloidoidea</taxon>
        <taxon>Steinernematidae</taxon>
        <taxon>Steinernema</taxon>
    </lineage>
</organism>
<feature type="transmembrane region" description="Helical" evidence="1">
    <location>
        <begin position="536"/>
        <end position="553"/>
    </location>
</feature>
<feature type="transmembrane region" description="Helical" evidence="1">
    <location>
        <begin position="894"/>
        <end position="918"/>
    </location>
</feature>
<keyword evidence="3" id="KW-1185">Reference proteome</keyword>
<feature type="transmembrane region" description="Helical" evidence="1">
    <location>
        <begin position="622"/>
        <end position="643"/>
    </location>
</feature>
<dbReference type="InterPro" id="IPR019170">
    <property type="entry name" value="Meckelin"/>
</dbReference>
<dbReference type="STRING" id="34508.A0A4V5ZZV5"/>